<dbReference type="SMART" id="SM00382">
    <property type="entry name" value="AAA"/>
    <property type="match status" value="2"/>
</dbReference>
<proteinExistence type="inferred from homology"/>
<dbReference type="EMBL" id="JFHC01000039">
    <property type="protein sequence ID" value="KDR40506.1"/>
    <property type="molecule type" value="Genomic_DNA"/>
</dbReference>
<evidence type="ECO:0000313" key="15">
    <source>
        <dbReference type="EMBL" id="KDR40506.1"/>
    </source>
</evidence>
<comment type="subunit">
    <text evidence="3">The complex is composed of two ATP-binding proteins (LsrA), two transmembrane proteins (LsrC and LsrD) and a solute-binding protein (LsrB).</text>
</comment>
<evidence type="ECO:0000256" key="13">
    <source>
        <dbReference type="ARBA" id="ARBA00034076"/>
    </source>
</evidence>
<comment type="catalytic activity">
    <reaction evidence="13">
        <text>ATP + H2O + (2R,4S)-2-methyl-2,3,3,4-tetrahydroxytetrahydrofuran-[AI-2-binding protein]Side 1 = ADP + phosphate + (2R,4S)-2-methyl-2,3,3,4-tetrahydroxytetrahydrofuranSide 2 + [AI-2-binding protein]Side 1.</text>
        <dbReference type="EC" id="7.6.2.13"/>
    </reaction>
</comment>
<keyword evidence="8" id="KW-0677">Repeat</keyword>
<evidence type="ECO:0000256" key="5">
    <source>
        <dbReference type="ARBA" id="ARBA00022475"/>
    </source>
</evidence>
<evidence type="ECO:0000256" key="4">
    <source>
        <dbReference type="ARBA" id="ARBA00019459"/>
    </source>
</evidence>
<dbReference type="GO" id="GO:0005886">
    <property type="term" value="C:plasma membrane"/>
    <property type="evidence" value="ECO:0007669"/>
    <property type="project" value="UniProtKB-SubCell"/>
</dbReference>
<dbReference type="CDD" id="cd03216">
    <property type="entry name" value="ABC_Carb_Monos_I"/>
    <property type="match status" value="1"/>
</dbReference>
<evidence type="ECO:0000256" key="2">
    <source>
        <dbReference type="ARBA" id="ARBA00009404"/>
    </source>
</evidence>
<comment type="caution">
    <text evidence="15">The sequence shown here is derived from an EMBL/GenBank/DDBJ whole genome shotgun (WGS) entry which is preliminary data.</text>
</comment>
<keyword evidence="7" id="KW-0762">Sugar transport</keyword>
<dbReference type="InterPro" id="IPR027417">
    <property type="entry name" value="P-loop_NTPase"/>
</dbReference>
<accession>A0A069PTA0</accession>
<evidence type="ECO:0000256" key="8">
    <source>
        <dbReference type="ARBA" id="ARBA00022737"/>
    </source>
</evidence>
<protein>
    <recommendedName>
        <fullName evidence="4">Autoinducer 2 import ATP-binding protein LsrA</fullName>
        <ecNumber evidence="12">7.6.2.13</ecNumber>
    </recommendedName>
</protein>
<dbReference type="Gene3D" id="3.40.50.300">
    <property type="entry name" value="P-loop containing nucleotide triphosphate hydrolases"/>
    <property type="match status" value="2"/>
</dbReference>
<organism evidence="15 16">
    <name type="scientific">Caballeronia glathei</name>
    <dbReference type="NCBI Taxonomy" id="60547"/>
    <lineage>
        <taxon>Bacteria</taxon>
        <taxon>Pseudomonadati</taxon>
        <taxon>Pseudomonadota</taxon>
        <taxon>Betaproteobacteria</taxon>
        <taxon>Burkholderiales</taxon>
        <taxon>Burkholderiaceae</taxon>
        <taxon>Caballeronia</taxon>
    </lineage>
</organism>
<reference evidence="15 16" key="1">
    <citation type="submission" date="2014-03" db="EMBL/GenBank/DDBJ databases">
        <title>Draft Genome Sequences of Four Burkholderia Strains.</title>
        <authorList>
            <person name="Liu X.Y."/>
            <person name="Li C.X."/>
            <person name="Xu J.H."/>
        </authorList>
    </citation>
    <scope>NUCLEOTIDE SEQUENCE [LARGE SCALE GENOMIC DNA]</scope>
    <source>
        <strain evidence="15 16">DSM 50014</strain>
    </source>
</reference>
<dbReference type="PROSITE" id="PS50893">
    <property type="entry name" value="ABC_TRANSPORTER_2"/>
    <property type="match status" value="2"/>
</dbReference>
<keyword evidence="9" id="KW-0547">Nucleotide-binding</keyword>
<dbReference type="PANTHER" id="PTHR43790:SF2">
    <property type="entry name" value="AUTOINDUCER 2 IMPORT ATP-BINDING PROTEIN LSRA"/>
    <property type="match status" value="1"/>
</dbReference>
<dbReference type="RefSeq" id="WP_035942018.1">
    <property type="nucleotide sequence ID" value="NZ_CADFFX010000027.1"/>
</dbReference>
<comment type="similarity">
    <text evidence="2">Belongs to the ABC transporter superfamily. AI-2 autoinducer porter (TC 3.A.1.2.8) family.</text>
</comment>
<dbReference type="CDD" id="cd03215">
    <property type="entry name" value="ABC_Carb_Monos_II"/>
    <property type="match status" value="1"/>
</dbReference>
<evidence type="ECO:0000256" key="9">
    <source>
        <dbReference type="ARBA" id="ARBA00022741"/>
    </source>
</evidence>
<sequence length="527" mass="56604">MLQDANSGAEPVAVQSLLCARNLTKHYGGVKALTGVSLELAPGEIHALCGENGAGKSTFIKILGGLVHPDDGEITVDGHNLKLGSRTDPRLISIVHQELAIVPTLSVLDNILLGGADQSEIYRRSEYRDSVREHLDSVGLSHVKLGAPASRLSLAECQLVEIARGMSRQAKVLLLDEPTATLSDAEIVRVFDVARRLRDQGTAMIFVSHRLDEVFALTDRVTVFRNGQHVLTQRTADMTTAEVVKAMIGRELVHSKVTPPEGRADVAPRLSVSSLTVADKVKDLSVDVAPGEILAVVGQLGSGAEVLVEALAGLRGDISNSVKVDAQPIKLDSIRSSLKAGIAYVAEDRADKGVFLDAPIAINITASVMAKFSKAGIMRRAGEQEEARRLASMFAIDPKRLPHEVSTLSGGNQQKVSLAKAVALAPRLLLLNEPTRGVDIGARAEIYSTLRKMADDGLAIVFYSTDLEEILELADTVLTVFRGRMVRHKPRFEIDGDTLLHDIVAGDSDASHGHVSFRNQPAEVRNA</sequence>
<dbReference type="AlphaFoldDB" id="A0A069PTA0"/>
<name>A0A069PTA0_9BURK</name>
<keyword evidence="5" id="KW-1003">Cell membrane</keyword>
<gene>
    <name evidence="15" type="ORF">BG61_24165</name>
</gene>
<evidence type="ECO:0000256" key="1">
    <source>
        <dbReference type="ARBA" id="ARBA00004417"/>
    </source>
</evidence>
<dbReference type="PROSITE" id="PS00211">
    <property type="entry name" value="ABC_TRANSPORTER_1"/>
    <property type="match status" value="1"/>
</dbReference>
<dbReference type="GO" id="GO:0005524">
    <property type="term" value="F:ATP binding"/>
    <property type="evidence" value="ECO:0007669"/>
    <property type="project" value="UniProtKB-KW"/>
</dbReference>
<evidence type="ECO:0000256" key="11">
    <source>
        <dbReference type="ARBA" id="ARBA00023747"/>
    </source>
</evidence>
<feature type="domain" description="ABC transporter" evidence="14">
    <location>
        <begin position="18"/>
        <end position="251"/>
    </location>
</feature>
<evidence type="ECO:0000256" key="12">
    <source>
        <dbReference type="ARBA" id="ARBA00023798"/>
    </source>
</evidence>
<dbReference type="Proteomes" id="UP000027466">
    <property type="component" value="Unassembled WGS sequence"/>
</dbReference>
<keyword evidence="10" id="KW-0067">ATP-binding</keyword>
<evidence type="ECO:0000259" key="14">
    <source>
        <dbReference type="PROSITE" id="PS50893"/>
    </source>
</evidence>
<evidence type="ECO:0000256" key="7">
    <source>
        <dbReference type="ARBA" id="ARBA00022597"/>
    </source>
</evidence>
<comment type="function">
    <text evidence="11">Part of the ABC transporter complex LsrABCD involved in autoinducer 2 (AI-2) import. Responsible for energy coupling to the transport system.</text>
</comment>
<dbReference type="SUPFAM" id="SSF52540">
    <property type="entry name" value="P-loop containing nucleoside triphosphate hydrolases"/>
    <property type="match status" value="2"/>
</dbReference>
<evidence type="ECO:0000256" key="3">
    <source>
        <dbReference type="ARBA" id="ARBA00011262"/>
    </source>
</evidence>
<dbReference type="PANTHER" id="PTHR43790">
    <property type="entry name" value="CARBOHYDRATE TRANSPORT ATP-BINDING PROTEIN MG119-RELATED"/>
    <property type="match status" value="1"/>
</dbReference>
<dbReference type="InterPro" id="IPR003439">
    <property type="entry name" value="ABC_transporter-like_ATP-bd"/>
</dbReference>
<dbReference type="InterPro" id="IPR003593">
    <property type="entry name" value="AAA+_ATPase"/>
</dbReference>
<dbReference type="Pfam" id="PF00005">
    <property type="entry name" value="ABC_tran"/>
    <property type="match status" value="2"/>
</dbReference>
<comment type="subcellular location">
    <subcellularLocation>
        <location evidence="1">Cell inner membrane</location>
        <topology evidence="1">Peripheral membrane protein</topology>
    </subcellularLocation>
</comment>
<keyword evidence="6" id="KW-0472">Membrane</keyword>
<evidence type="ECO:0000313" key="16">
    <source>
        <dbReference type="Proteomes" id="UP000027466"/>
    </source>
</evidence>
<dbReference type="InterPro" id="IPR050107">
    <property type="entry name" value="ABC_carbohydrate_import_ATPase"/>
</dbReference>
<evidence type="ECO:0000256" key="10">
    <source>
        <dbReference type="ARBA" id="ARBA00022840"/>
    </source>
</evidence>
<keyword evidence="16" id="KW-1185">Reference proteome</keyword>
<feature type="domain" description="ABC transporter" evidence="14">
    <location>
        <begin position="261"/>
        <end position="507"/>
    </location>
</feature>
<keyword evidence="7" id="KW-0813">Transport</keyword>
<dbReference type="InterPro" id="IPR017871">
    <property type="entry name" value="ABC_transporter-like_CS"/>
</dbReference>
<dbReference type="EC" id="7.6.2.13" evidence="12"/>
<dbReference type="GO" id="GO:0016887">
    <property type="term" value="F:ATP hydrolysis activity"/>
    <property type="evidence" value="ECO:0007669"/>
    <property type="project" value="InterPro"/>
</dbReference>
<keyword evidence="6" id="KW-0997">Cell inner membrane</keyword>
<evidence type="ECO:0000256" key="6">
    <source>
        <dbReference type="ARBA" id="ARBA00022519"/>
    </source>
</evidence>